<evidence type="ECO:0008006" key="3">
    <source>
        <dbReference type="Google" id="ProtNLM"/>
    </source>
</evidence>
<dbReference type="Proteomes" id="UP000290174">
    <property type="component" value="Unassembled WGS sequence"/>
</dbReference>
<dbReference type="InterPro" id="IPR009003">
    <property type="entry name" value="Peptidase_S1_PA"/>
</dbReference>
<accession>A0A4Q0QDN3</accession>
<sequence>MPRVPQELLDASFYLYPSAEAAKAGGQAGGTGFFVSVPHPTIEGTIFVYAVSNSHVVHADGCSVIRVNTILGGTDVIELDPAQWHAKHGNDLAVCLVQLNPAVHKCKCVDESWFVTKDGATSGVLGVGDDVFMVGRFMNHDGHLTNVPSARFGHLSMLPLDIHHPAGYRQESFAVEMLSRPGYSGSPVYLFRVPYDLATGNLSVGGRTMWLLGVNWGFITDTAEVKEEGLPIVPAGLVEDEKQKSVRYVKVNTGMNGVVPAWRLRKLLSTGRVKLERDAIIARDAAHRVPPSGLAETASAVPANKR</sequence>
<evidence type="ECO:0000313" key="2">
    <source>
        <dbReference type="Proteomes" id="UP000290174"/>
    </source>
</evidence>
<evidence type="ECO:0000313" key="1">
    <source>
        <dbReference type="EMBL" id="RXG88726.1"/>
    </source>
</evidence>
<comment type="caution">
    <text evidence="1">The sequence shown here is derived from an EMBL/GenBank/DDBJ whole genome shotgun (WGS) entry which is preliminary data.</text>
</comment>
<gene>
    <name evidence="1" type="ORF">EAS61_29100</name>
</gene>
<protein>
    <recommendedName>
        <fullName evidence="3">Serine protease</fullName>
    </recommendedName>
</protein>
<dbReference type="SUPFAM" id="SSF50494">
    <property type="entry name" value="Trypsin-like serine proteases"/>
    <property type="match status" value="1"/>
</dbReference>
<dbReference type="EMBL" id="RKMK01000035">
    <property type="protein sequence ID" value="RXG88726.1"/>
    <property type="molecule type" value="Genomic_DNA"/>
</dbReference>
<reference evidence="1 2" key="1">
    <citation type="submission" date="2018-11" db="EMBL/GenBank/DDBJ databases">
        <title>Bradyrhizobium sp. nov., isolated from effective nodules of peanut in China.</title>
        <authorList>
            <person name="Li Y."/>
        </authorList>
    </citation>
    <scope>NUCLEOTIDE SEQUENCE [LARGE SCALE GENOMIC DNA]</scope>
    <source>
        <strain evidence="1 2">CCBAU 51770</strain>
    </source>
</reference>
<proteinExistence type="predicted"/>
<organism evidence="1 2">
    <name type="scientific">Bradyrhizobium zhanjiangense</name>
    <dbReference type="NCBI Taxonomy" id="1325107"/>
    <lineage>
        <taxon>Bacteria</taxon>
        <taxon>Pseudomonadati</taxon>
        <taxon>Pseudomonadota</taxon>
        <taxon>Alphaproteobacteria</taxon>
        <taxon>Hyphomicrobiales</taxon>
        <taxon>Nitrobacteraceae</taxon>
        <taxon>Bradyrhizobium</taxon>
    </lineage>
</organism>
<dbReference type="AlphaFoldDB" id="A0A4Q0QDN3"/>
<name>A0A4Q0QDN3_9BRAD</name>